<accession>A0AA39Y6P6</accession>
<name>A0AA39Y6P6_9PEZI</name>
<keyword evidence="4" id="KW-1185">Reference proteome</keyword>
<sequence>MFITPPSFILAPPPAWPSCPLTRVSFKLEDLLDLKQKQANVFEARTTRVSGNTITVFTIATIIFLPASFMATFLALPLKEYPTVVTEGEGEGSGSDEKMELDFAAKYTIIVTAAMAAPFVIFAIYVNPILRVANSVKEPLARAWRRIVKAWGYAVVVGLALSFVVLFCFRQAKLIGALAWGCVKMGFALVRKIEWKAVYRWVKGMRQAKKEALEEGVEWSKRQYVVRWLLGRWQVMLGMRKTRETDVEDQRSRSSVSTADGSGQVQSEAEGDVSGGGDAEGETKEAGADGEAAEGANIMPDGGESGAKLT</sequence>
<reference evidence="3" key="1">
    <citation type="submission" date="2023-06" db="EMBL/GenBank/DDBJ databases">
        <title>Genome-scale phylogeny and comparative genomics of the fungal order Sordariales.</title>
        <authorList>
            <consortium name="Lawrence Berkeley National Laboratory"/>
            <person name="Hensen N."/>
            <person name="Bonometti L."/>
            <person name="Westerberg I."/>
            <person name="Brannstrom I.O."/>
            <person name="Guillou S."/>
            <person name="Cros-Aarteil S."/>
            <person name="Calhoun S."/>
            <person name="Haridas S."/>
            <person name="Kuo A."/>
            <person name="Mondo S."/>
            <person name="Pangilinan J."/>
            <person name="Riley R."/>
            <person name="Labutti K."/>
            <person name="Andreopoulos B."/>
            <person name="Lipzen A."/>
            <person name="Chen C."/>
            <person name="Yanf M."/>
            <person name="Daum C."/>
            <person name="Ng V."/>
            <person name="Clum A."/>
            <person name="Steindorff A."/>
            <person name="Ohm R."/>
            <person name="Martin F."/>
            <person name="Silar P."/>
            <person name="Natvig D."/>
            <person name="Lalanne C."/>
            <person name="Gautier V."/>
            <person name="Ament-Velasquez S.L."/>
            <person name="Kruys A."/>
            <person name="Hutchinson M.I."/>
            <person name="Powell A.J."/>
            <person name="Barry K."/>
            <person name="Miller A.N."/>
            <person name="Grigoriev I.V."/>
            <person name="Debuchy R."/>
            <person name="Gladieux P."/>
            <person name="Thoren M.H."/>
            <person name="Johannesson H."/>
        </authorList>
    </citation>
    <scope>NUCLEOTIDE SEQUENCE</scope>
    <source>
        <strain evidence="3">SMH2532-1</strain>
    </source>
</reference>
<organism evidence="3 4">
    <name type="scientific">Cercophora newfieldiana</name>
    <dbReference type="NCBI Taxonomy" id="92897"/>
    <lineage>
        <taxon>Eukaryota</taxon>
        <taxon>Fungi</taxon>
        <taxon>Dikarya</taxon>
        <taxon>Ascomycota</taxon>
        <taxon>Pezizomycotina</taxon>
        <taxon>Sordariomycetes</taxon>
        <taxon>Sordariomycetidae</taxon>
        <taxon>Sordariales</taxon>
        <taxon>Lasiosphaeriaceae</taxon>
        <taxon>Cercophora</taxon>
    </lineage>
</organism>
<dbReference type="Proteomes" id="UP001174936">
    <property type="component" value="Unassembled WGS sequence"/>
</dbReference>
<protein>
    <submittedName>
        <fullName evidence="3">Uncharacterized protein</fullName>
    </submittedName>
</protein>
<gene>
    <name evidence="3" type="ORF">B0T16DRAFT_414501</name>
</gene>
<dbReference type="EMBL" id="JAULSV010000004">
    <property type="protein sequence ID" value="KAK0646953.1"/>
    <property type="molecule type" value="Genomic_DNA"/>
</dbReference>
<evidence type="ECO:0000313" key="4">
    <source>
        <dbReference type="Proteomes" id="UP001174936"/>
    </source>
</evidence>
<feature type="transmembrane region" description="Helical" evidence="2">
    <location>
        <begin position="54"/>
        <end position="76"/>
    </location>
</feature>
<evidence type="ECO:0000256" key="1">
    <source>
        <dbReference type="SAM" id="MobiDB-lite"/>
    </source>
</evidence>
<keyword evidence="2" id="KW-0472">Membrane</keyword>
<comment type="caution">
    <text evidence="3">The sequence shown here is derived from an EMBL/GenBank/DDBJ whole genome shotgun (WGS) entry which is preliminary data.</text>
</comment>
<evidence type="ECO:0000313" key="3">
    <source>
        <dbReference type="EMBL" id="KAK0646953.1"/>
    </source>
</evidence>
<evidence type="ECO:0000256" key="2">
    <source>
        <dbReference type="SAM" id="Phobius"/>
    </source>
</evidence>
<proteinExistence type="predicted"/>
<dbReference type="AlphaFoldDB" id="A0AA39Y6P6"/>
<feature type="transmembrane region" description="Helical" evidence="2">
    <location>
        <begin position="147"/>
        <end position="166"/>
    </location>
</feature>
<keyword evidence="2" id="KW-0812">Transmembrane</keyword>
<feature type="transmembrane region" description="Helical" evidence="2">
    <location>
        <begin position="107"/>
        <end position="126"/>
    </location>
</feature>
<feature type="compositionally biased region" description="Polar residues" evidence="1">
    <location>
        <begin position="253"/>
        <end position="267"/>
    </location>
</feature>
<feature type="region of interest" description="Disordered" evidence="1">
    <location>
        <begin position="244"/>
        <end position="310"/>
    </location>
</feature>
<keyword evidence="2" id="KW-1133">Transmembrane helix</keyword>